<protein>
    <submittedName>
        <fullName evidence="4">Uncharacterized protein</fullName>
    </submittedName>
</protein>
<organism evidence="4 5">
    <name type="scientific">Adineta steineri</name>
    <dbReference type="NCBI Taxonomy" id="433720"/>
    <lineage>
        <taxon>Eukaryota</taxon>
        <taxon>Metazoa</taxon>
        <taxon>Spiralia</taxon>
        <taxon>Gnathifera</taxon>
        <taxon>Rotifera</taxon>
        <taxon>Eurotatoria</taxon>
        <taxon>Bdelloidea</taxon>
        <taxon>Adinetida</taxon>
        <taxon>Adinetidae</taxon>
        <taxon>Adineta</taxon>
    </lineage>
</organism>
<evidence type="ECO:0000256" key="3">
    <source>
        <dbReference type="ARBA" id="ARBA00023212"/>
    </source>
</evidence>
<comment type="caution">
    <text evidence="4">The sequence shown here is derived from an EMBL/GenBank/DDBJ whole genome shotgun (WGS) entry which is preliminary data.</text>
</comment>
<evidence type="ECO:0000313" key="4">
    <source>
        <dbReference type="EMBL" id="CAF1416287.1"/>
    </source>
</evidence>
<dbReference type="InterPro" id="IPR001611">
    <property type="entry name" value="Leu-rich_rpt"/>
</dbReference>
<reference evidence="4" key="1">
    <citation type="submission" date="2021-02" db="EMBL/GenBank/DDBJ databases">
        <authorList>
            <person name="Nowell W R."/>
        </authorList>
    </citation>
    <scope>NUCLEOTIDE SEQUENCE</scope>
</reference>
<dbReference type="Gene3D" id="3.80.10.10">
    <property type="entry name" value="Ribonuclease Inhibitor"/>
    <property type="match status" value="3"/>
</dbReference>
<dbReference type="InterPro" id="IPR052410">
    <property type="entry name" value="DRC5"/>
</dbReference>
<dbReference type="Proteomes" id="UP000663845">
    <property type="component" value="Unassembled WGS sequence"/>
</dbReference>
<comment type="subcellular location">
    <subcellularLocation>
        <location evidence="1">Cytoplasm</location>
        <location evidence="1">Cytoskeleton</location>
    </subcellularLocation>
</comment>
<dbReference type="PANTHER" id="PTHR24107">
    <property type="entry name" value="YNEIN REGULATORY COMPLEX SUBUNIT 5"/>
    <property type="match status" value="1"/>
</dbReference>
<evidence type="ECO:0000313" key="5">
    <source>
        <dbReference type="Proteomes" id="UP000663845"/>
    </source>
</evidence>
<dbReference type="Pfam" id="PF13516">
    <property type="entry name" value="LRR_6"/>
    <property type="match status" value="6"/>
</dbReference>
<dbReference type="AlphaFoldDB" id="A0A815MGX9"/>
<keyword evidence="3" id="KW-0206">Cytoskeleton</keyword>
<accession>A0A815MGX9</accession>
<dbReference type="InterPro" id="IPR032675">
    <property type="entry name" value="LRR_dom_sf"/>
</dbReference>
<name>A0A815MGX9_9BILA</name>
<proteinExistence type="predicted"/>
<evidence type="ECO:0000256" key="1">
    <source>
        <dbReference type="ARBA" id="ARBA00004245"/>
    </source>
</evidence>
<keyword evidence="2" id="KW-0963">Cytoplasm</keyword>
<evidence type="ECO:0000256" key="2">
    <source>
        <dbReference type="ARBA" id="ARBA00022490"/>
    </source>
</evidence>
<sequence>MEDLKCLLLLTPSLVHLKVVSSRSKTDLIFDGSYWEELIQNNLLLLNKFQFFFTCDANNSNAITTLDSLILPFQSSFWLNIKHWLVACDYIHGESKIRLYTTSTSKDIETRSPKLLVSSINPKCRMILNPNKDMALTTLDLSYNEIGDIGAQHLADTITKMDLKGQGIGDSEIKFVSEALHNNETVTKLDLSRNKIGDTGAQHLANALQNNKSSLMATNPYDDQGNRIGDEGAKYLADALKTNKTLTTLNLSCNSIEDVGMKYLSDGLQKNTTLMNLILGKQYAGIGDIGIQCLSDVLRENKTLIMLDLSWNRIRDIGVQYLADALRSNQTLITLDLTENRIENGGLQYLANALIDNKTLLKLELQGNPSSYCTTVSAAIQIRNDKAITKMDLKDKNIGDSEIKLVSEALHNNEVT</sequence>
<gene>
    <name evidence="4" type="ORF">JYZ213_LOCUS38695</name>
</gene>
<dbReference type="SMART" id="SM00368">
    <property type="entry name" value="LRR_RI"/>
    <property type="match status" value="8"/>
</dbReference>
<dbReference type="GO" id="GO:0005856">
    <property type="term" value="C:cytoskeleton"/>
    <property type="evidence" value="ECO:0007669"/>
    <property type="project" value="UniProtKB-SubCell"/>
</dbReference>
<dbReference type="PANTHER" id="PTHR24107:SF2">
    <property type="entry name" value="NLR FAMILY CARD DOMAIN CONTAINING 3"/>
    <property type="match status" value="1"/>
</dbReference>
<dbReference type="EMBL" id="CAJNOG010001165">
    <property type="protein sequence ID" value="CAF1416287.1"/>
    <property type="molecule type" value="Genomic_DNA"/>
</dbReference>
<dbReference type="SUPFAM" id="SSF52047">
    <property type="entry name" value="RNI-like"/>
    <property type="match status" value="1"/>
</dbReference>